<dbReference type="EMBL" id="JARAWN010000256">
    <property type="protein sequence ID" value="MDX3134074.1"/>
    <property type="molecule type" value="Genomic_DNA"/>
</dbReference>
<organism evidence="1 2">
    <name type="scientific">Streptomyces europaeiscabiei</name>
    <dbReference type="NCBI Taxonomy" id="146819"/>
    <lineage>
        <taxon>Bacteria</taxon>
        <taxon>Bacillati</taxon>
        <taxon>Actinomycetota</taxon>
        <taxon>Actinomycetes</taxon>
        <taxon>Kitasatosporales</taxon>
        <taxon>Streptomycetaceae</taxon>
        <taxon>Streptomyces</taxon>
    </lineage>
</organism>
<gene>
    <name evidence="1" type="ORF">PV367_30785</name>
</gene>
<evidence type="ECO:0000313" key="2">
    <source>
        <dbReference type="Proteomes" id="UP001273589"/>
    </source>
</evidence>
<sequence>MAGELAISWVRARPIMILVMTVQNSDKTLSRKQRLQEKQRRQLAVVDTVDKAEVKVRKAEAELAVAVTEAVQMFGDEQSASEALDMSAEAIRRFLRMAQDEAAGTGHVAEAAEVAEPAATS</sequence>
<comment type="caution">
    <text evidence="1">The sequence shown here is derived from an EMBL/GenBank/DDBJ whole genome shotgun (WGS) entry which is preliminary data.</text>
</comment>
<dbReference type="AlphaFoldDB" id="A0AAJ2PUS4"/>
<protein>
    <submittedName>
        <fullName evidence="1">Uncharacterized protein</fullName>
    </submittedName>
</protein>
<evidence type="ECO:0000313" key="1">
    <source>
        <dbReference type="EMBL" id="MDX3134074.1"/>
    </source>
</evidence>
<name>A0AAJ2PUS4_9ACTN</name>
<dbReference type="Proteomes" id="UP001273589">
    <property type="component" value="Unassembled WGS sequence"/>
</dbReference>
<reference evidence="1" key="1">
    <citation type="journal article" date="2023" name="Microb. Genom.">
        <title>Mesoterricola silvestris gen. nov., sp. nov., Mesoterricola sediminis sp. nov., Geothrix oryzae sp. nov., Geothrix edaphica sp. nov., Geothrix rubra sp. nov., and Geothrix limicola sp. nov., six novel members of Acidobacteriota isolated from soils.</title>
        <authorList>
            <person name="Weisberg A.J."/>
            <person name="Pearce E."/>
            <person name="Kramer C.G."/>
            <person name="Chang J.H."/>
            <person name="Clarke C.R."/>
        </authorList>
    </citation>
    <scope>NUCLEOTIDE SEQUENCE</scope>
    <source>
        <strain evidence="1">ND06-05F</strain>
    </source>
</reference>
<accession>A0AAJ2PUS4</accession>
<proteinExistence type="predicted"/>
<dbReference type="RefSeq" id="WP_319696040.1">
    <property type="nucleotide sequence ID" value="NZ_JARAWN010000256.1"/>
</dbReference>